<evidence type="ECO:0000256" key="1">
    <source>
        <dbReference type="SAM" id="MobiDB-lite"/>
    </source>
</evidence>
<proteinExistence type="predicted"/>
<gene>
    <name evidence="2" type="ORF">RGQ29_026242</name>
</gene>
<reference evidence="2 3" key="1">
    <citation type="journal article" date="2023" name="G3 (Bethesda)">
        <title>A haplotype-resolved chromosome-scale genome for Quercus rubra L. provides insights into the genetics of adaptive traits for red oak species.</title>
        <authorList>
            <person name="Kapoor B."/>
            <person name="Jenkins J."/>
            <person name="Schmutz J."/>
            <person name="Zhebentyayeva T."/>
            <person name="Kuelheim C."/>
            <person name="Coggeshall M."/>
            <person name="Heim C."/>
            <person name="Lasky J.R."/>
            <person name="Leites L."/>
            <person name="Islam-Faridi N."/>
            <person name="Romero-Severson J."/>
            <person name="DeLeo V.L."/>
            <person name="Lucas S.M."/>
            <person name="Lazic D."/>
            <person name="Gailing O."/>
            <person name="Carlson J."/>
            <person name="Staton M."/>
        </authorList>
    </citation>
    <scope>NUCLEOTIDE SEQUENCE [LARGE SCALE GENOMIC DNA]</scope>
    <source>
        <strain evidence="2">Pseudo-F2</strain>
    </source>
</reference>
<dbReference type="Proteomes" id="UP001324115">
    <property type="component" value="Unassembled WGS sequence"/>
</dbReference>
<name>A0AAN7F0M6_QUERU</name>
<keyword evidence="3" id="KW-1185">Reference proteome</keyword>
<feature type="compositionally biased region" description="Basic residues" evidence="1">
    <location>
        <begin position="126"/>
        <end position="135"/>
    </location>
</feature>
<sequence length="135" mass="14844">MRVGLKLLKNPCSVGNTSIGFLMIMSWGSAEGGDGTGVPSPAVINLACQLYRFLWLLLFDKMAAASGTSNPVNRKQTRLPPKRGQIKVGIFSKFVNMVVRVVSKARRGQERKKKVAQETQSPQPHGSKHMAQKEH</sequence>
<organism evidence="2 3">
    <name type="scientific">Quercus rubra</name>
    <name type="common">Northern red oak</name>
    <name type="synonym">Quercus borealis</name>
    <dbReference type="NCBI Taxonomy" id="3512"/>
    <lineage>
        <taxon>Eukaryota</taxon>
        <taxon>Viridiplantae</taxon>
        <taxon>Streptophyta</taxon>
        <taxon>Embryophyta</taxon>
        <taxon>Tracheophyta</taxon>
        <taxon>Spermatophyta</taxon>
        <taxon>Magnoliopsida</taxon>
        <taxon>eudicotyledons</taxon>
        <taxon>Gunneridae</taxon>
        <taxon>Pentapetalae</taxon>
        <taxon>rosids</taxon>
        <taxon>fabids</taxon>
        <taxon>Fagales</taxon>
        <taxon>Fagaceae</taxon>
        <taxon>Quercus</taxon>
    </lineage>
</organism>
<accession>A0AAN7F0M6</accession>
<feature type="compositionally biased region" description="Basic residues" evidence="1">
    <location>
        <begin position="105"/>
        <end position="114"/>
    </location>
</feature>
<evidence type="ECO:0000313" key="3">
    <source>
        <dbReference type="Proteomes" id="UP001324115"/>
    </source>
</evidence>
<comment type="caution">
    <text evidence="2">The sequence shown here is derived from an EMBL/GenBank/DDBJ whole genome shotgun (WGS) entry which is preliminary data.</text>
</comment>
<protein>
    <submittedName>
        <fullName evidence="2">Uncharacterized protein</fullName>
    </submittedName>
</protein>
<dbReference type="EMBL" id="JAXUIC010000007">
    <property type="protein sequence ID" value="KAK4583428.1"/>
    <property type="molecule type" value="Genomic_DNA"/>
</dbReference>
<feature type="region of interest" description="Disordered" evidence="1">
    <location>
        <begin position="105"/>
        <end position="135"/>
    </location>
</feature>
<evidence type="ECO:0000313" key="2">
    <source>
        <dbReference type="EMBL" id="KAK4583428.1"/>
    </source>
</evidence>
<dbReference type="AlphaFoldDB" id="A0AAN7F0M6"/>